<evidence type="ECO:0000256" key="4">
    <source>
        <dbReference type="SAM" id="MobiDB-lite"/>
    </source>
</evidence>
<reference evidence="5 6" key="1">
    <citation type="journal article" date="2020" name="G3 (Bethesda)">
        <title>Improved Reference Genome for Cyclotella cryptica CCMP332, a Model for Cell Wall Morphogenesis, Salinity Adaptation, and Lipid Production in Diatoms (Bacillariophyta).</title>
        <authorList>
            <person name="Roberts W.R."/>
            <person name="Downey K.M."/>
            <person name="Ruck E.C."/>
            <person name="Traller J.C."/>
            <person name="Alverson A.J."/>
        </authorList>
    </citation>
    <scope>NUCLEOTIDE SEQUENCE [LARGE SCALE GENOMIC DNA]</scope>
    <source>
        <strain evidence="5 6">CCMP332</strain>
    </source>
</reference>
<accession>A0ABD3PJB6</accession>
<dbReference type="Proteomes" id="UP001516023">
    <property type="component" value="Unassembled WGS sequence"/>
</dbReference>
<dbReference type="AlphaFoldDB" id="A0ABD3PJB6"/>
<evidence type="ECO:0000256" key="2">
    <source>
        <dbReference type="ARBA" id="ARBA00023110"/>
    </source>
</evidence>
<dbReference type="GO" id="GO:0003755">
    <property type="term" value="F:peptidyl-prolyl cis-trans isomerase activity"/>
    <property type="evidence" value="ECO:0007669"/>
    <property type="project" value="UniProtKB-KW"/>
</dbReference>
<dbReference type="PANTHER" id="PTHR43246">
    <property type="entry name" value="PEPTIDYL-PROLYL CIS-TRANS ISOMERASE CYP38, CHLOROPLASTIC"/>
    <property type="match status" value="1"/>
</dbReference>
<keyword evidence="6" id="KW-1185">Reference proteome</keyword>
<feature type="region of interest" description="Disordered" evidence="4">
    <location>
        <begin position="579"/>
        <end position="608"/>
    </location>
</feature>
<feature type="region of interest" description="Disordered" evidence="4">
    <location>
        <begin position="1"/>
        <end position="21"/>
    </location>
</feature>
<organism evidence="5 6">
    <name type="scientific">Cyclotella cryptica</name>
    <dbReference type="NCBI Taxonomy" id="29204"/>
    <lineage>
        <taxon>Eukaryota</taxon>
        <taxon>Sar</taxon>
        <taxon>Stramenopiles</taxon>
        <taxon>Ochrophyta</taxon>
        <taxon>Bacillariophyta</taxon>
        <taxon>Coscinodiscophyceae</taxon>
        <taxon>Thalassiosirophycidae</taxon>
        <taxon>Stephanodiscales</taxon>
        <taxon>Stephanodiscaceae</taxon>
        <taxon>Cyclotella</taxon>
    </lineage>
</organism>
<evidence type="ECO:0000256" key="3">
    <source>
        <dbReference type="ARBA" id="ARBA00023235"/>
    </source>
</evidence>
<evidence type="ECO:0000313" key="5">
    <source>
        <dbReference type="EMBL" id="KAL3787852.1"/>
    </source>
</evidence>
<comment type="caution">
    <text evidence="5">The sequence shown here is derived from an EMBL/GenBank/DDBJ whole genome shotgun (WGS) entry which is preliminary data.</text>
</comment>
<dbReference type="InterPro" id="IPR044665">
    <property type="entry name" value="E_coli_cyclophilin_A-like"/>
</dbReference>
<dbReference type="EC" id="5.2.1.8" evidence="1"/>
<gene>
    <name evidence="5" type="ORF">HJC23_000394</name>
</gene>
<keyword evidence="2" id="KW-0697">Rotamase</keyword>
<dbReference type="EMBL" id="JABMIG020000167">
    <property type="protein sequence ID" value="KAL3787852.1"/>
    <property type="molecule type" value="Genomic_DNA"/>
</dbReference>
<protein>
    <recommendedName>
        <fullName evidence="1">peptidylprolyl isomerase</fullName>
        <ecNumber evidence="1">5.2.1.8</ecNumber>
    </recommendedName>
</protein>
<sequence>MTAQSALERRPTETTTRRNDRGNSIHLRLMLPLAALWCISSWRADAIPTTLPPFVVAQAFLQAPSRCRHRRALDSRINRRSCSLGDGNPIGSNYEHISQISQPYADRPPPTKTRRQFLRNQVLTGALTTLLPTTANAAEVSNYFSLSNNNNMPYAQKQQLARQNQKEARQLADRQQKVFNNANTKKWTPFVNVDKWGTVETCLLEMLPVKNGVFRRLQELIENLDVYSPNDAEGWRQTVLDTLTTLSLLESKRSSLEPVFNQEDPTELFIIKSSIGETNIEALRSKLEQLVQIASGGTDIDIEVSRQNRGNVNFIPINNVENLPSVDVDAFMEGKRQALYALAEVGELLVPSFPYAVPTRGKFGYLPRLLGRCTVTFSFERPSSTASNLGFGLFSDTGSEKKGLLGNVTIVADGYAAPITAGNFVDLSMRNFYTGLSVKAMRKRLGVVPSWSDNIIVNDLTELKDNLDVLADDFGSDLTNAERKLGFFQTKQMEGAPYGYDASSSSFYDDSRMTMDAVMPILGSFQEGFYDPLTAKPRRIPLELVTLDPSSPTKTTLTYSSSFASLDVDVAAAGTTKYSKVTSSSSPQRSFSSAISPSSSNSTTTASTSNLKPVLSFDIPNLVALNHPDRVSNGGSSEFFALPKRDISPKRTMLLDGQYAPFGYIVKGSNVYNSLRPGDVIKATYVSDLGQLNLVKIKKNAFEVGEEDEVVLEEEEKES</sequence>
<evidence type="ECO:0000313" key="6">
    <source>
        <dbReference type="Proteomes" id="UP001516023"/>
    </source>
</evidence>
<keyword evidence="3" id="KW-0413">Isomerase</keyword>
<name>A0ABD3PJB6_9STRA</name>
<evidence type="ECO:0000256" key="1">
    <source>
        <dbReference type="ARBA" id="ARBA00013194"/>
    </source>
</evidence>
<proteinExistence type="predicted"/>
<feature type="compositionally biased region" description="Basic and acidic residues" evidence="4">
    <location>
        <begin position="7"/>
        <end position="21"/>
    </location>
</feature>